<reference evidence="2 3" key="1">
    <citation type="submission" date="2020-12" db="EMBL/GenBank/DDBJ databases">
        <title>Taxonomic evaluation of the Bacillus sporothermodurans group of bacteria based on whole genome sequences.</title>
        <authorList>
            <person name="Fiedler G."/>
            <person name="Herbstmann A.-D."/>
            <person name="Doll E."/>
            <person name="Wenning M."/>
            <person name="Brinks E."/>
            <person name="Kabisch J."/>
            <person name="Breitenwieser F."/>
            <person name="Lappann M."/>
            <person name="Boehnlein C."/>
            <person name="Franz C."/>
        </authorList>
    </citation>
    <scope>NUCLEOTIDE SEQUENCE [LARGE SCALE GENOMIC DNA]</scope>
    <source>
        <strain evidence="2 3">DSM 10599</strain>
    </source>
</reference>
<dbReference type="Proteomes" id="UP000595512">
    <property type="component" value="Chromosome"/>
</dbReference>
<evidence type="ECO:0000256" key="1">
    <source>
        <dbReference type="SAM" id="Phobius"/>
    </source>
</evidence>
<sequence>MFEKEEKQLQSVKQEIDTATIPEEQLNQAIFTGIQKAKRRKKHYSLWKKTIILAASFIIIFLGSIRVSDTFASYIKKFLEWSILSNWFKIIRDY</sequence>
<dbReference type="KEGG" id="hspo:JGZ69_16540"/>
<dbReference type="EMBL" id="CP066701">
    <property type="protein sequence ID" value="QQX24394.1"/>
    <property type="molecule type" value="Genomic_DNA"/>
</dbReference>
<accession>A0AB37HAE7</accession>
<dbReference type="RefSeq" id="WP_202299676.1">
    <property type="nucleotide sequence ID" value="NZ_CP066701.1"/>
</dbReference>
<name>A0AB37HAE7_9BACI</name>
<evidence type="ECO:0000313" key="2">
    <source>
        <dbReference type="EMBL" id="QQX24394.1"/>
    </source>
</evidence>
<gene>
    <name evidence="2" type="ORF">JGZ69_16540</name>
</gene>
<dbReference type="AlphaFoldDB" id="A0AB37HAE7"/>
<keyword evidence="1" id="KW-1133">Transmembrane helix</keyword>
<feature type="transmembrane region" description="Helical" evidence="1">
    <location>
        <begin position="46"/>
        <end position="65"/>
    </location>
</feature>
<protein>
    <submittedName>
        <fullName evidence="2">DUF4179 domain-containing protein</fullName>
    </submittedName>
</protein>
<keyword evidence="1" id="KW-0472">Membrane</keyword>
<keyword evidence="1" id="KW-0812">Transmembrane</keyword>
<proteinExistence type="predicted"/>
<organism evidence="2 3">
    <name type="scientific">Heyndrickxia sporothermodurans</name>
    <dbReference type="NCBI Taxonomy" id="46224"/>
    <lineage>
        <taxon>Bacteria</taxon>
        <taxon>Bacillati</taxon>
        <taxon>Bacillota</taxon>
        <taxon>Bacilli</taxon>
        <taxon>Bacillales</taxon>
        <taxon>Bacillaceae</taxon>
        <taxon>Heyndrickxia</taxon>
    </lineage>
</organism>
<evidence type="ECO:0000313" key="3">
    <source>
        <dbReference type="Proteomes" id="UP000595512"/>
    </source>
</evidence>